<dbReference type="PANTHER" id="PTHR10980">
    <property type="entry name" value="RHO GDP-DISSOCIATION INHIBITOR"/>
    <property type="match status" value="1"/>
</dbReference>
<dbReference type="InterPro" id="IPR024792">
    <property type="entry name" value="RhoGDI_dom_sf"/>
</dbReference>
<evidence type="ECO:0000256" key="1">
    <source>
        <dbReference type="ARBA" id="ARBA00004496"/>
    </source>
</evidence>
<keyword evidence="7" id="KW-1185">Reference proteome</keyword>
<dbReference type="EMBL" id="JAGHQL010000004">
    <property type="protein sequence ID" value="KAH0545569.1"/>
    <property type="molecule type" value="Genomic_DNA"/>
</dbReference>
<comment type="caution">
    <text evidence="6">The sequence shown here is derived from an EMBL/GenBank/DDBJ whole genome shotgun (WGS) entry which is preliminary data.</text>
</comment>
<dbReference type="Pfam" id="PF02115">
    <property type="entry name" value="Rho_GDI"/>
    <property type="match status" value="1"/>
</dbReference>
<evidence type="ECO:0000313" key="6">
    <source>
        <dbReference type="EMBL" id="KAH0545569.1"/>
    </source>
</evidence>
<dbReference type="InterPro" id="IPR014756">
    <property type="entry name" value="Ig_E-set"/>
</dbReference>
<dbReference type="GO" id="GO:0016020">
    <property type="term" value="C:membrane"/>
    <property type="evidence" value="ECO:0007669"/>
    <property type="project" value="TreeGrafter"/>
</dbReference>
<accession>A0A9P8I964</accession>
<evidence type="ECO:0000256" key="3">
    <source>
        <dbReference type="ARBA" id="ARBA00022490"/>
    </source>
</evidence>
<dbReference type="FunFam" id="2.70.50.30:FF:000001">
    <property type="entry name" value="Rho GDP-dissociation inhibitor 1"/>
    <property type="match status" value="1"/>
</dbReference>
<protein>
    <recommendedName>
        <fullName evidence="5">Rho GDP-dissociation inhibitor</fullName>
    </recommendedName>
</protein>
<comment type="function">
    <text evidence="4">Regulates the GDP/GTP exchange reaction of the Rho proteins by inhibiting the dissociation of GDP from them, and the subsequent binding of GTP to them.</text>
</comment>
<dbReference type="GO" id="GO:0005829">
    <property type="term" value="C:cytosol"/>
    <property type="evidence" value="ECO:0007669"/>
    <property type="project" value="TreeGrafter"/>
</dbReference>
<evidence type="ECO:0000256" key="4">
    <source>
        <dbReference type="ARBA" id="ARBA00054143"/>
    </source>
</evidence>
<evidence type="ECO:0000256" key="5">
    <source>
        <dbReference type="ARBA" id="ARBA00071407"/>
    </source>
</evidence>
<dbReference type="AlphaFoldDB" id="A0A9P8I964"/>
<keyword evidence="3" id="KW-0963">Cytoplasm</keyword>
<evidence type="ECO:0000313" key="7">
    <source>
        <dbReference type="Proteomes" id="UP000698800"/>
    </source>
</evidence>
<dbReference type="SUPFAM" id="SSF81296">
    <property type="entry name" value="E set domains"/>
    <property type="match status" value="1"/>
</dbReference>
<dbReference type="InterPro" id="IPR000406">
    <property type="entry name" value="Rho_GDI"/>
</dbReference>
<sequence>MASNIDDDLAPTKTEGFKLGEKKTVEEYAKLDQNDDSLRRWKESLGIGSGKDLSDPNDPRSAIILSLGLEVEGRPDIILDLTAPGAVDALKKKPFTIKEGATFRMKATFKVQHEVLSGLKYIQVVKRHGMRVSKDEEMIGSFSPNTADRPSHEKKFAWDDAPSGMLARGKYEVISKFTDDDDNAHLLFEWSFEIKKSWE</sequence>
<dbReference type="Gene3D" id="2.70.50.30">
    <property type="entry name" value="Coagulation Factor XIII, subunit A, domain 1"/>
    <property type="match status" value="1"/>
</dbReference>
<reference evidence="6" key="1">
    <citation type="submission" date="2021-03" db="EMBL/GenBank/DDBJ databases">
        <title>Comparative genomics and phylogenomic investigation of the class Geoglossomycetes provide insights into ecological specialization and systematics.</title>
        <authorList>
            <person name="Melie T."/>
            <person name="Pirro S."/>
            <person name="Miller A.N."/>
            <person name="Quandt A."/>
        </authorList>
    </citation>
    <scope>NUCLEOTIDE SEQUENCE</scope>
    <source>
        <strain evidence="6">GBOQ0MN5Z8</strain>
    </source>
</reference>
<evidence type="ECO:0000256" key="2">
    <source>
        <dbReference type="ARBA" id="ARBA00009758"/>
    </source>
</evidence>
<dbReference type="GO" id="GO:0007266">
    <property type="term" value="P:Rho protein signal transduction"/>
    <property type="evidence" value="ECO:0007669"/>
    <property type="project" value="InterPro"/>
</dbReference>
<comment type="similarity">
    <text evidence="2">Belongs to the Rho GDI family.</text>
</comment>
<gene>
    <name evidence="6" type="ORF">FGG08_000400</name>
</gene>
<dbReference type="GO" id="GO:0005094">
    <property type="term" value="F:Rho GDP-dissociation inhibitor activity"/>
    <property type="evidence" value="ECO:0007669"/>
    <property type="project" value="InterPro"/>
</dbReference>
<organism evidence="6 7">
    <name type="scientific">Glutinoglossum americanum</name>
    <dbReference type="NCBI Taxonomy" id="1670608"/>
    <lineage>
        <taxon>Eukaryota</taxon>
        <taxon>Fungi</taxon>
        <taxon>Dikarya</taxon>
        <taxon>Ascomycota</taxon>
        <taxon>Pezizomycotina</taxon>
        <taxon>Geoglossomycetes</taxon>
        <taxon>Geoglossales</taxon>
        <taxon>Geoglossaceae</taxon>
        <taxon>Glutinoglossum</taxon>
    </lineage>
</organism>
<dbReference type="PANTHER" id="PTHR10980:SF3">
    <property type="entry name" value="LD16419P"/>
    <property type="match status" value="1"/>
</dbReference>
<proteinExistence type="inferred from homology"/>
<dbReference type="Proteomes" id="UP000698800">
    <property type="component" value="Unassembled WGS sequence"/>
</dbReference>
<name>A0A9P8I964_9PEZI</name>
<dbReference type="PRINTS" id="PR00492">
    <property type="entry name" value="RHOGDI"/>
</dbReference>
<comment type="subcellular location">
    <subcellularLocation>
        <location evidence="1">Cytoplasm</location>
    </subcellularLocation>
</comment>
<dbReference type="OrthoDB" id="1683373at2759"/>